<proteinExistence type="predicted"/>
<dbReference type="Proteomes" id="UP001633002">
    <property type="component" value="Unassembled WGS sequence"/>
</dbReference>
<keyword evidence="5" id="KW-0804">Transcription</keyword>
<name>A0ABD3GMX7_9MARC</name>
<dbReference type="EMBL" id="JBJQOH010000007">
    <property type="protein sequence ID" value="KAL3680303.1"/>
    <property type="molecule type" value="Genomic_DNA"/>
</dbReference>
<comment type="caution">
    <text evidence="10">The sequence shown here is derived from an EMBL/GenBank/DDBJ whole genome shotgun (WGS) entry which is preliminary data.</text>
</comment>
<sequence>MKEHEKQTPSKQTANDDDDEKKQSSNCFLRPGSVTVGIPSMEEDLHAHAPHHGVHASSADAGQQQQQHALTLSLPGIHSSTPTSRSLKLVGADGGNEKHGREDCWSEGATFTLIEAWGDRYLELNRGNLKQKHWKDVADAVNNRDEGKAPKTDVQCKNRLDTLKKKYKLEKNKVATTGSSKWVFFEKLDELIGTSRKLKKAAKSQKRKKDRVDDGEPKALINNNNNASTNTKSKESPDMTDSCPHGTNPGTEAKIVKKKKLQDGPFKDLARAIIKFGEVYERIESAKQQQLMDLEKQRMEFTKELEIQRMQLFMQTQVELAKMKHAKHGSTATVVLIFALVGKTGGGNRLETMLLSYAPCVSDGSDAVIIPCSLAKSSFLVIEAFSEKFAMILALVWKTGGGNLLENRVPILSILHSTWFRCCHYPVFAC</sequence>
<evidence type="ECO:0000256" key="3">
    <source>
        <dbReference type="ARBA" id="ARBA00023054"/>
    </source>
</evidence>
<evidence type="ECO:0000313" key="11">
    <source>
        <dbReference type="Proteomes" id="UP001633002"/>
    </source>
</evidence>
<keyword evidence="11" id="KW-1185">Reference proteome</keyword>
<dbReference type="PANTHER" id="PTHR31307:SF4">
    <property type="entry name" value="TRIHELIX TRANSCRIPTION FACTOR ASIL2"/>
    <property type="match status" value="1"/>
</dbReference>
<keyword evidence="2" id="KW-0805">Transcription regulation</keyword>
<feature type="domain" description="Myb/SANT-like DNA-binding" evidence="9">
    <location>
        <begin position="103"/>
        <end position="191"/>
    </location>
</feature>
<organism evidence="10 11">
    <name type="scientific">Riccia sorocarpa</name>
    <dbReference type="NCBI Taxonomy" id="122646"/>
    <lineage>
        <taxon>Eukaryota</taxon>
        <taxon>Viridiplantae</taxon>
        <taxon>Streptophyta</taxon>
        <taxon>Embryophyta</taxon>
        <taxon>Marchantiophyta</taxon>
        <taxon>Marchantiopsida</taxon>
        <taxon>Marchantiidae</taxon>
        <taxon>Marchantiales</taxon>
        <taxon>Ricciaceae</taxon>
        <taxon>Riccia</taxon>
    </lineage>
</organism>
<evidence type="ECO:0000256" key="1">
    <source>
        <dbReference type="ARBA" id="ARBA00004123"/>
    </source>
</evidence>
<evidence type="ECO:0000313" key="10">
    <source>
        <dbReference type="EMBL" id="KAL3680303.1"/>
    </source>
</evidence>
<dbReference type="AlphaFoldDB" id="A0ABD3GMX7"/>
<keyword evidence="4" id="KW-0238">DNA-binding</keyword>
<comment type="subcellular location">
    <subcellularLocation>
        <location evidence="1">Nucleus</location>
    </subcellularLocation>
</comment>
<keyword evidence="6" id="KW-0539">Nucleus</keyword>
<dbReference type="GO" id="GO:0003677">
    <property type="term" value="F:DNA binding"/>
    <property type="evidence" value="ECO:0007669"/>
    <property type="project" value="UniProtKB-KW"/>
</dbReference>
<gene>
    <name evidence="10" type="ORF">R1sor_023259</name>
</gene>
<dbReference type="GO" id="GO:0005634">
    <property type="term" value="C:nucleus"/>
    <property type="evidence" value="ECO:0007669"/>
    <property type="project" value="UniProtKB-SubCell"/>
</dbReference>
<reference evidence="10 11" key="1">
    <citation type="submission" date="2024-09" db="EMBL/GenBank/DDBJ databases">
        <title>Chromosome-scale assembly of Riccia sorocarpa.</title>
        <authorList>
            <person name="Paukszto L."/>
        </authorList>
    </citation>
    <scope>NUCLEOTIDE SEQUENCE [LARGE SCALE GENOMIC DNA]</scope>
    <source>
        <strain evidence="10">LP-2024</strain>
        <tissue evidence="10">Aerial parts of the thallus</tissue>
    </source>
</reference>
<accession>A0ABD3GMX7</accession>
<dbReference type="InterPro" id="IPR044822">
    <property type="entry name" value="Myb_DNA-bind_4"/>
</dbReference>
<protein>
    <recommendedName>
        <fullName evidence="9">Myb/SANT-like DNA-binding domain-containing protein</fullName>
    </recommendedName>
</protein>
<evidence type="ECO:0000256" key="8">
    <source>
        <dbReference type="SAM" id="MobiDB-lite"/>
    </source>
</evidence>
<feature type="region of interest" description="Disordered" evidence="8">
    <location>
        <begin position="1"/>
        <end position="40"/>
    </location>
</feature>
<evidence type="ECO:0000259" key="9">
    <source>
        <dbReference type="Pfam" id="PF13837"/>
    </source>
</evidence>
<feature type="region of interest" description="Disordered" evidence="8">
    <location>
        <begin position="75"/>
        <end position="101"/>
    </location>
</feature>
<evidence type="ECO:0000256" key="4">
    <source>
        <dbReference type="ARBA" id="ARBA00023125"/>
    </source>
</evidence>
<feature type="coiled-coil region" evidence="7">
    <location>
        <begin position="284"/>
        <end position="311"/>
    </location>
</feature>
<dbReference type="InterPro" id="IPR044823">
    <property type="entry name" value="ASIL1/2-like"/>
</dbReference>
<evidence type="ECO:0000256" key="5">
    <source>
        <dbReference type="ARBA" id="ARBA00023163"/>
    </source>
</evidence>
<feature type="compositionally biased region" description="Basic residues" evidence="8">
    <location>
        <begin position="196"/>
        <end position="209"/>
    </location>
</feature>
<dbReference type="PANTHER" id="PTHR31307">
    <property type="entry name" value="TRIHELIX TRANSCRIPTION FACTOR ASIL2"/>
    <property type="match status" value="1"/>
</dbReference>
<keyword evidence="3 7" id="KW-0175">Coiled coil</keyword>
<evidence type="ECO:0000256" key="2">
    <source>
        <dbReference type="ARBA" id="ARBA00023015"/>
    </source>
</evidence>
<feature type="compositionally biased region" description="Low complexity" evidence="8">
    <location>
        <begin position="222"/>
        <end position="231"/>
    </location>
</feature>
<dbReference type="Gene3D" id="1.10.10.60">
    <property type="entry name" value="Homeodomain-like"/>
    <property type="match status" value="1"/>
</dbReference>
<evidence type="ECO:0000256" key="6">
    <source>
        <dbReference type="ARBA" id="ARBA00023242"/>
    </source>
</evidence>
<dbReference type="FunFam" id="1.10.10.60:FF:000104">
    <property type="entry name" value="trihelix transcription factor ASIL2"/>
    <property type="match status" value="1"/>
</dbReference>
<evidence type="ECO:0000256" key="7">
    <source>
        <dbReference type="SAM" id="Coils"/>
    </source>
</evidence>
<dbReference type="Pfam" id="PF13837">
    <property type="entry name" value="Myb_DNA-bind_4"/>
    <property type="match status" value="1"/>
</dbReference>
<feature type="region of interest" description="Disordered" evidence="8">
    <location>
        <begin position="196"/>
        <end position="251"/>
    </location>
</feature>